<dbReference type="AlphaFoldDB" id="A0A9D1SQJ4"/>
<keyword evidence="10" id="KW-0786">Thiamine pyrophosphate</keyword>
<evidence type="ECO:0000259" key="12">
    <source>
        <dbReference type="SMART" id="SM00861"/>
    </source>
</evidence>
<keyword evidence="9" id="KW-0784">Thiamine biosynthesis</keyword>
<dbReference type="InterPro" id="IPR009014">
    <property type="entry name" value="Transketo_C/PFOR_II"/>
</dbReference>
<comment type="caution">
    <text evidence="13">The sequence shown here is derived from an EMBL/GenBank/DDBJ whole genome shotgun (WGS) entry which is preliminary data.</text>
</comment>
<name>A0A9D1SQJ4_9BACT</name>
<evidence type="ECO:0000256" key="3">
    <source>
        <dbReference type="ARBA" id="ARBA00011081"/>
    </source>
</evidence>
<evidence type="ECO:0000256" key="11">
    <source>
        <dbReference type="ARBA" id="ARBA00023229"/>
    </source>
</evidence>
<dbReference type="GO" id="GO:0005829">
    <property type="term" value="C:cytosol"/>
    <property type="evidence" value="ECO:0007669"/>
    <property type="project" value="TreeGrafter"/>
</dbReference>
<evidence type="ECO:0000256" key="4">
    <source>
        <dbReference type="ARBA" id="ARBA00011738"/>
    </source>
</evidence>
<dbReference type="NCBIfam" id="NF008968">
    <property type="entry name" value="PRK12315.1"/>
    <property type="match status" value="1"/>
</dbReference>
<comment type="subunit">
    <text evidence="4">Homodimer.</text>
</comment>
<dbReference type="Proteomes" id="UP000886852">
    <property type="component" value="Unassembled WGS sequence"/>
</dbReference>
<dbReference type="InterPro" id="IPR033248">
    <property type="entry name" value="Transketolase_C"/>
</dbReference>
<dbReference type="SUPFAM" id="SSF52518">
    <property type="entry name" value="Thiamin diphosphate-binding fold (THDP-binding)"/>
    <property type="match status" value="2"/>
</dbReference>
<dbReference type="SUPFAM" id="SSF52922">
    <property type="entry name" value="TK C-terminal domain-like"/>
    <property type="match status" value="1"/>
</dbReference>
<keyword evidence="6 13" id="KW-0808">Transferase</keyword>
<dbReference type="PANTHER" id="PTHR43322">
    <property type="entry name" value="1-D-DEOXYXYLULOSE 5-PHOSPHATE SYNTHASE-RELATED"/>
    <property type="match status" value="1"/>
</dbReference>
<accession>A0A9D1SQJ4</accession>
<evidence type="ECO:0000256" key="7">
    <source>
        <dbReference type="ARBA" id="ARBA00022723"/>
    </source>
</evidence>
<comment type="similarity">
    <text evidence="3">Belongs to the transketolase family. DXPS subfamily.</text>
</comment>
<keyword evidence="7" id="KW-0479">Metal-binding</keyword>
<dbReference type="CDD" id="cd07033">
    <property type="entry name" value="TPP_PYR_DXS_TK_like"/>
    <property type="match status" value="1"/>
</dbReference>
<dbReference type="InterPro" id="IPR005477">
    <property type="entry name" value="Dxylulose-5-P_synthase"/>
</dbReference>
<reference evidence="13" key="2">
    <citation type="journal article" date="2021" name="PeerJ">
        <title>Extensive microbial diversity within the chicken gut microbiome revealed by metagenomics and culture.</title>
        <authorList>
            <person name="Gilroy R."/>
            <person name="Ravi A."/>
            <person name="Getino M."/>
            <person name="Pursley I."/>
            <person name="Horton D.L."/>
            <person name="Alikhan N.F."/>
            <person name="Baker D."/>
            <person name="Gharbi K."/>
            <person name="Hall N."/>
            <person name="Watson M."/>
            <person name="Adriaenssens E.M."/>
            <person name="Foster-Nyarko E."/>
            <person name="Jarju S."/>
            <person name="Secka A."/>
            <person name="Antonio M."/>
            <person name="Oren A."/>
            <person name="Chaudhuri R.R."/>
            <person name="La Ragione R."/>
            <person name="Hildebrand F."/>
            <person name="Pallen M.J."/>
        </authorList>
    </citation>
    <scope>NUCLEOTIDE SEQUENCE</scope>
    <source>
        <strain evidence="13">ChiHjej12B11-7776</strain>
    </source>
</reference>
<proteinExistence type="inferred from homology"/>
<dbReference type="Pfam" id="PF13292">
    <property type="entry name" value="DXP_synthase_N"/>
    <property type="match status" value="1"/>
</dbReference>
<dbReference type="GO" id="GO:0016114">
    <property type="term" value="P:terpenoid biosynthetic process"/>
    <property type="evidence" value="ECO:0007669"/>
    <property type="project" value="InterPro"/>
</dbReference>
<reference evidence="13" key="1">
    <citation type="submission" date="2020-10" db="EMBL/GenBank/DDBJ databases">
        <authorList>
            <person name="Gilroy R."/>
        </authorList>
    </citation>
    <scope>NUCLEOTIDE SEQUENCE</scope>
    <source>
        <strain evidence="13">ChiHjej12B11-7776</strain>
    </source>
</reference>
<dbReference type="Pfam" id="PF02780">
    <property type="entry name" value="Transketolase_C"/>
    <property type="match status" value="1"/>
</dbReference>
<dbReference type="InterPro" id="IPR029061">
    <property type="entry name" value="THDP-binding"/>
</dbReference>
<dbReference type="GO" id="GO:0008661">
    <property type="term" value="F:1-deoxy-D-xylulose-5-phosphate synthase activity"/>
    <property type="evidence" value="ECO:0007669"/>
    <property type="project" value="UniProtKB-EC"/>
</dbReference>
<evidence type="ECO:0000256" key="1">
    <source>
        <dbReference type="ARBA" id="ARBA00001946"/>
    </source>
</evidence>
<evidence type="ECO:0000256" key="2">
    <source>
        <dbReference type="ARBA" id="ARBA00004980"/>
    </source>
</evidence>
<dbReference type="GO" id="GO:0046872">
    <property type="term" value="F:metal ion binding"/>
    <property type="evidence" value="ECO:0007669"/>
    <property type="project" value="UniProtKB-KW"/>
</dbReference>
<dbReference type="NCBIfam" id="NF003933">
    <property type="entry name" value="PRK05444.2-2"/>
    <property type="match status" value="1"/>
</dbReference>
<protein>
    <recommendedName>
        <fullName evidence="5">1-deoxy-D-xylulose-5-phosphate synthase</fullName>
        <ecNumber evidence="5">2.2.1.7</ecNumber>
    </recommendedName>
</protein>
<dbReference type="CDD" id="cd02007">
    <property type="entry name" value="TPP_DXS"/>
    <property type="match status" value="1"/>
</dbReference>
<feature type="domain" description="Transketolase-like pyrimidine-binding" evidence="12">
    <location>
        <begin position="277"/>
        <end position="442"/>
    </location>
</feature>
<dbReference type="GO" id="GO:0019288">
    <property type="term" value="P:isopentenyl diphosphate biosynthetic process, methylerythritol 4-phosphate pathway"/>
    <property type="evidence" value="ECO:0007669"/>
    <property type="project" value="TreeGrafter"/>
</dbReference>
<sequence length="580" mass="63055">MFLEKINSPKDVKKLRRKDLPSLCEEIRTALLQRLSKKGGHAGPNLGAVELTVALHYVFDAPQDKIVFDVSHQCYTHKMLTGRKQAFLYEQCYGQANGFTNPSESAYDLFTVGHTSTALSLACGLAKARDLLGQKHNVVAVVGDGSLSGGEAYEGLNNIAEQGTNFIAVINDNEMSIAENHGGYAKNLGELRRTKGKAKHNMFLALGLDYLYEEEGNDVNRLVNLFRKIKDCSRPVAVHLHTQKGKGYPPAEQNTEKFHSCGPFCLQTGEMLKAPEESYNSITRDYLQNKIASDKSVFVISSGTPAVLALDAPRREAMGKNFVDVGIAEEHAVAFASGAAKGGAKPVYAVFGSFLQRSFDQLHQDLALDNNPAVILSFWDSVYGMGGATHNGLYDVAELSNIPNLLYLAPTCVEEYLAMLDWAIDQTQRSVAIRVPAKVYHGSFVATDYSAQRSVVTKKGSGVAILAVGSMYRTAEQAAELLAQKGVHATLVNPVCLTSVDEKLLNELAETHSLIVTVEEGILDGGYGQKVASLLGDKDVKVKNFGLEKSFFGDFIPDELLARNGLTAEQIAAYISDFKA</sequence>
<comment type="pathway">
    <text evidence="2">Metabolic intermediate biosynthesis; 1-deoxy-D-xylulose 5-phosphate biosynthesis; 1-deoxy-D-xylulose 5-phosphate from D-glyceraldehyde 3-phosphate and pyruvate: step 1/1.</text>
</comment>
<evidence type="ECO:0000256" key="6">
    <source>
        <dbReference type="ARBA" id="ARBA00022679"/>
    </source>
</evidence>
<organism evidence="13 14">
    <name type="scientific">Candidatus Fimimonas merdipullorum</name>
    <dbReference type="NCBI Taxonomy" id="2840822"/>
    <lineage>
        <taxon>Bacteria</taxon>
        <taxon>Pseudomonadati</taxon>
        <taxon>Myxococcota</taxon>
        <taxon>Myxococcia</taxon>
        <taxon>Myxococcales</taxon>
        <taxon>Cystobacterineae</taxon>
        <taxon>Myxococcaceae</taxon>
        <taxon>Myxococcaceae incertae sedis</taxon>
        <taxon>Candidatus Fimimonas</taxon>
    </lineage>
</organism>
<evidence type="ECO:0000313" key="14">
    <source>
        <dbReference type="Proteomes" id="UP000886852"/>
    </source>
</evidence>
<dbReference type="SMART" id="SM00861">
    <property type="entry name" value="Transket_pyr"/>
    <property type="match status" value="1"/>
</dbReference>
<evidence type="ECO:0000256" key="5">
    <source>
        <dbReference type="ARBA" id="ARBA00013150"/>
    </source>
</evidence>
<dbReference type="EC" id="2.2.1.7" evidence="5"/>
<dbReference type="EMBL" id="DVOC01000065">
    <property type="protein sequence ID" value="HIU91121.1"/>
    <property type="molecule type" value="Genomic_DNA"/>
</dbReference>
<evidence type="ECO:0000313" key="13">
    <source>
        <dbReference type="EMBL" id="HIU91121.1"/>
    </source>
</evidence>
<dbReference type="FunFam" id="3.40.50.970:FF:000010">
    <property type="entry name" value="1-deoxy-D-xylulose-5-phosphate synthase"/>
    <property type="match status" value="1"/>
</dbReference>
<dbReference type="Gene3D" id="3.40.50.920">
    <property type="match status" value="1"/>
</dbReference>
<keyword evidence="8" id="KW-0460">Magnesium</keyword>
<keyword evidence="11" id="KW-0414">Isoprene biosynthesis</keyword>
<dbReference type="GO" id="GO:0009228">
    <property type="term" value="P:thiamine biosynthetic process"/>
    <property type="evidence" value="ECO:0007669"/>
    <property type="project" value="UniProtKB-KW"/>
</dbReference>
<dbReference type="Pfam" id="PF02779">
    <property type="entry name" value="Transket_pyr"/>
    <property type="match status" value="1"/>
</dbReference>
<comment type="cofactor">
    <cofactor evidence="1">
        <name>Mg(2+)</name>
        <dbReference type="ChEBI" id="CHEBI:18420"/>
    </cofactor>
</comment>
<evidence type="ECO:0000256" key="10">
    <source>
        <dbReference type="ARBA" id="ARBA00023052"/>
    </source>
</evidence>
<gene>
    <name evidence="13" type="ORF">IAC72_03835</name>
</gene>
<dbReference type="PANTHER" id="PTHR43322:SF1">
    <property type="entry name" value="1-DEOXY-D-XYLULOSE-5-PHOSPHATE SYNTHASE"/>
    <property type="match status" value="1"/>
</dbReference>
<dbReference type="InterPro" id="IPR005475">
    <property type="entry name" value="Transketolase-like_Pyr-bd"/>
</dbReference>
<evidence type="ECO:0000256" key="9">
    <source>
        <dbReference type="ARBA" id="ARBA00022977"/>
    </source>
</evidence>
<evidence type="ECO:0000256" key="8">
    <source>
        <dbReference type="ARBA" id="ARBA00022842"/>
    </source>
</evidence>
<dbReference type="Gene3D" id="3.40.50.970">
    <property type="match status" value="2"/>
</dbReference>